<dbReference type="AlphaFoldDB" id="A0A6L3T2A2"/>
<dbReference type="PANTHER" id="PTHR43300:SF7">
    <property type="entry name" value="UDP-N-ACETYLBACILLOSAMINE N-ACETYLTRANSFERASE"/>
    <property type="match status" value="1"/>
</dbReference>
<comment type="caution">
    <text evidence="5">The sequence shown here is derived from an EMBL/GenBank/DDBJ whole genome shotgun (WGS) entry which is preliminary data.</text>
</comment>
<sequence length="219" mass="22176">MSGILLFGTGSPILLDLEESLHRAGRPVAAGIRNRPGACHLPGDLPALAVDALDDAHRALPFLVPLFTPGHRQIAAREARAAGLTQPFTLIDPSVPSPRRIEIGPGSYVNAGCSLGAGSEFGTYVFVNRGASIGHHVRLGAFVSIGPGGVIAGHVSLGRGAVIGAGATILPELTIGENAVVGGGSVVTRDVPAGALVLGNPARLVRAEIGGYKGLAVSW</sequence>
<dbReference type="Gene3D" id="2.160.10.10">
    <property type="entry name" value="Hexapeptide repeat proteins"/>
    <property type="match status" value="1"/>
</dbReference>
<accession>A0A6L3T2A2</accession>
<reference evidence="5 6" key="1">
    <citation type="submission" date="2019-09" db="EMBL/GenBank/DDBJ databases">
        <title>YIM 48816 draft genome.</title>
        <authorList>
            <person name="Jiang L."/>
        </authorList>
    </citation>
    <scope>NUCLEOTIDE SEQUENCE [LARGE SCALE GENOMIC DNA]</scope>
    <source>
        <strain evidence="5 6">YIM 48816</strain>
    </source>
</reference>
<proteinExistence type="inferred from homology"/>
<name>A0A6L3T2A2_9HYPH</name>
<dbReference type="SUPFAM" id="SSF51161">
    <property type="entry name" value="Trimeric LpxA-like enzymes"/>
    <property type="match status" value="1"/>
</dbReference>
<keyword evidence="3" id="KW-0677">Repeat</keyword>
<dbReference type="PROSITE" id="PS00101">
    <property type="entry name" value="HEXAPEP_TRANSFERASES"/>
    <property type="match status" value="1"/>
</dbReference>
<evidence type="ECO:0000256" key="1">
    <source>
        <dbReference type="ARBA" id="ARBA00007274"/>
    </source>
</evidence>
<evidence type="ECO:0000313" key="6">
    <source>
        <dbReference type="Proteomes" id="UP000474159"/>
    </source>
</evidence>
<evidence type="ECO:0000256" key="2">
    <source>
        <dbReference type="ARBA" id="ARBA00022679"/>
    </source>
</evidence>
<dbReference type="OrthoDB" id="9815592at2"/>
<evidence type="ECO:0000313" key="5">
    <source>
        <dbReference type="EMBL" id="KAB1079256.1"/>
    </source>
</evidence>
<keyword evidence="6" id="KW-1185">Reference proteome</keyword>
<evidence type="ECO:0000256" key="4">
    <source>
        <dbReference type="ARBA" id="ARBA00023315"/>
    </source>
</evidence>
<dbReference type="RefSeq" id="WP_150999991.1">
    <property type="nucleotide sequence ID" value="NZ_BPQY01000555.1"/>
</dbReference>
<organism evidence="5 6">
    <name type="scientific">Methylobacterium soli</name>
    <dbReference type="NCBI Taxonomy" id="553447"/>
    <lineage>
        <taxon>Bacteria</taxon>
        <taxon>Pseudomonadati</taxon>
        <taxon>Pseudomonadota</taxon>
        <taxon>Alphaproteobacteria</taxon>
        <taxon>Hyphomicrobiales</taxon>
        <taxon>Methylobacteriaceae</taxon>
        <taxon>Methylobacterium</taxon>
    </lineage>
</organism>
<protein>
    <submittedName>
        <fullName evidence="5">Acetyltransferase</fullName>
    </submittedName>
</protein>
<dbReference type="Pfam" id="PF00132">
    <property type="entry name" value="Hexapep"/>
    <property type="match status" value="1"/>
</dbReference>
<keyword evidence="2 5" id="KW-0808">Transferase</keyword>
<dbReference type="GO" id="GO:0016746">
    <property type="term" value="F:acyltransferase activity"/>
    <property type="evidence" value="ECO:0007669"/>
    <property type="project" value="UniProtKB-KW"/>
</dbReference>
<gene>
    <name evidence="5" type="ORF">F6X53_10550</name>
</gene>
<evidence type="ECO:0000256" key="3">
    <source>
        <dbReference type="ARBA" id="ARBA00022737"/>
    </source>
</evidence>
<dbReference type="InterPro" id="IPR001451">
    <property type="entry name" value="Hexapep"/>
</dbReference>
<dbReference type="EMBL" id="VZZK01000009">
    <property type="protein sequence ID" value="KAB1079256.1"/>
    <property type="molecule type" value="Genomic_DNA"/>
</dbReference>
<keyword evidence="4" id="KW-0012">Acyltransferase</keyword>
<comment type="similarity">
    <text evidence="1">Belongs to the transferase hexapeptide repeat family.</text>
</comment>
<dbReference type="InterPro" id="IPR018357">
    <property type="entry name" value="Hexapep_transf_CS"/>
</dbReference>
<dbReference type="PANTHER" id="PTHR43300">
    <property type="entry name" value="ACETYLTRANSFERASE"/>
    <property type="match status" value="1"/>
</dbReference>
<dbReference type="InterPro" id="IPR011004">
    <property type="entry name" value="Trimer_LpxA-like_sf"/>
</dbReference>
<dbReference type="Proteomes" id="UP000474159">
    <property type="component" value="Unassembled WGS sequence"/>
</dbReference>
<dbReference type="InterPro" id="IPR050179">
    <property type="entry name" value="Trans_hexapeptide_repeat"/>
</dbReference>